<sequence>MKTSPKNTFTGATVKRTSLDLKIPLLGSEIRWPTMRPQGIPAPWGQEKERRRGKDPVERKPEKKRQHKITKF</sequence>
<evidence type="ECO:0000256" key="1">
    <source>
        <dbReference type="SAM" id="MobiDB-lite"/>
    </source>
</evidence>
<accession>W9SAX8</accession>
<organism evidence="2 3">
    <name type="scientific">Morus notabilis</name>
    <dbReference type="NCBI Taxonomy" id="981085"/>
    <lineage>
        <taxon>Eukaryota</taxon>
        <taxon>Viridiplantae</taxon>
        <taxon>Streptophyta</taxon>
        <taxon>Embryophyta</taxon>
        <taxon>Tracheophyta</taxon>
        <taxon>Spermatophyta</taxon>
        <taxon>Magnoliopsida</taxon>
        <taxon>eudicotyledons</taxon>
        <taxon>Gunneridae</taxon>
        <taxon>Pentapetalae</taxon>
        <taxon>rosids</taxon>
        <taxon>fabids</taxon>
        <taxon>Rosales</taxon>
        <taxon>Moraceae</taxon>
        <taxon>Moreae</taxon>
        <taxon>Morus</taxon>
    </lineage>
</organism>
<feature type="region of interest" description="Disordered" evidence="1">
    <location>
        <begin position="33"/>
        <end position="72"/>
    </location>
</feature>
<feature type="compositionally biased region" description="Basic and acidic residues" evidence="1">
    <location>
        <begin position="46"/>
        <end position="61"/>
    </location>
</feature>
<proteinExistence type="predicted"/>
<protein>
    <submittedName>
        <fullName evidence="2">Uncharacterized protein</fullName>
    </submittedName>
</protein>
<dbReference type="AlphaFoldDB" id="W9SAX8"/>
<keyword evidence="3" id="KW-1185">Reference proteome</keyword>
<reference evidence="3" key="1">
    <citation type="submission" date="2013-01" db="EMBL/GenBank/DDBJ databases">
        <title>Draft Genome Sequence of a Mulberry Tree, Morus notabilis C.K. Schneid.</title>
        <authorList>
            <person name="He N."/>
            <person name="Zhao S."/>
        </authorList>
    </citation>
    <scope>NUCLEOTIDE SEQUENCE</scope>
</reference>
<dbReference type="EMBL" id="KE346002">
    <property type="protein sequence ID" value="EXC23674.1"/>
    <property type="molecule type" value="Genomic_DNA"/>
</dbReference>
<evidence type="ECO:0000313" key="2">
    <source>
        <dbReference type="EMBL" id="EXC23674.1"/>
    </source>
</evidence>
<feature type="compositionally biased region" description="Basic residues" evidence="1">
    <location>
        <begin position="62"/>
        <end position="72"/>
    </location>
</feature>
<name>W9SAX8_9ROSA</name>
<dbReference type="Proteomes" id="UP000030645">
    <property type="component" value="Unassembled WGS sequence"/>
</dbReference>
<evidence type="ECO:0000313" key="3">
    <source>
        <dbReference type="Proteomes" id="UP000030645"/>
    </source>
</evidence>
<gene>
    <name evidence="2" type="ORF">L484_015584</name>
</gene>